<dbReference type="Gene3D" id="3.10.20.30">
    <property type="match status" value="1"/>
</dbReference>
<dbReference type="Pfam" id="PF02597">
    <property type="entry name" value="ThiS"/>
    <property type="match status" value="1"/>
</dbReference>
<proteinExistence type="predicted"/>
<dbReference type="InterPro" id="IPR012675">
    <property type="entry name" value="Beta-grasp_dom_sf"/>
</dbReference>
<dbReference type="NCBIfam" id="TIGR01687">
    <property type="entry name" value="moaD_arch"/>
    <property type="match status" value="1"/>
</dbReference>
<dbReference type="InterPro" id="IPR016155">
    <property type="entry name" value="Mopterin_synth/thiamin_S_b"/>
</dbReference>
<evidence type="ECO:0000313" key="1">
    <source>
        <dbReference type="EMBL" id="RLE14862.1"/>
    </source>
</evidence>
<gene>
    <name evidence="1" type="ORF">DRJ04_01570</name>
</gene>
<dbReference type="AlphaFoldDB" id="A0A662DL54"/>
<evidence type="ECO:0000313" key="2">
    <source>
        <dbReference type="Proteomes" id="UP000280417"/>
    </source>
</evidence>
<protein>
    <recommendedName>
        <fullName evidence="3">MoaD/ThiS family protein</fullName>
    </recommendedName>
</protein>
<comment type="caution">
    <text evidence="1">The sequence shown here is derived from an EMBL/GenBank/DDBJ whole genome shotgun (WGS) entry which is preliminary data.</text>
</comment>
<dbReference type="Proteomes" id="UP000280417">
    <property type="component" value="Unassembled WGS sequence"/>
</dbReference>
<evidence type="ECO:0008006" key="3">
    <source>
        <dbReference type="Google" id="ProtNLM"/>
    </source>
</evidence>
<organism evidence="1 2">
    <name type="scientific">Aerophobetes bacterium</name>
    <dbReference type="NCBI Taxonomy" id="2030807"/>
    <lineage>
        <taxon>Bacteria</taxon>
        <taxon>Candidatus Aerophobota</taxon>
    </lineage>
</organism>
<dbReference type="SUPFAM" id="SSF54285">
    <property type="entry name" value="MoaD/ThiS"/>
    <property type="match status" value="1"/>
</dbReference>
<dbReference type="InterPro" id="IPR010038">
    <property type="entry name" value="MoaD_arc-typ"/>
</dbReference>
<dbReference type="EMBL" id="QMQA01000026">
    <property type="protein sequence ID" value="RLE14862.1"/>
    <property type="molecule type" value="Genomic_DNA"/>
</dbReference>
<accession>A0A662DL54</accession>
<name>A0A662DL54_UNCAE</name>
<dbReference type="InterPro" id="IPR003749">
    <property type="entry name" value="ThiS/MoaD-like"/>
</dbReference>
<sequence>MPEVLVKFYAGLKEKIGKSEVAVKANNPKEAIDALKYKLGDNFSRWVLGKDGLIKDHYVFLVNEQIVNKENLNTKKLKEGDILHIFPPIAGG</sequence>
<reference evidence="1 2" key="1">
    <citation type="submission" date="2018-06" db="EMBL/GenBank/DDBJ databases">
        <title>Extensive metabolic versatility and redundancy in microbially diverse, dynamic hydrothermal sediments.</title>
        <authorList>
            <person name="Dombrowski N."/>
            <person name="Teske A."/>
            <person name="Baker B.J."/>
        </authorList>
    </citation>
    <scope>NUCLEOTIDE SEQUENCE [LARGE SCALE GENOMIC DNA]</scope>
    <source>
        <strain evidence="1">B3_G15</strain>
    </source>
</reference>